<dbReference type="OrthoDB" id="94039at2759"/>
<protein>
    <recommendedName>
        <fullName evidence="1">AB hydrolase-1 domain-containing protein</fullName>
    </recommendedName>
</protein>
<dbReference type="InterPro" id="IPR000073">
    <property type="entry name" value="AB_hydrolase_1"/>
</dbReference>
<dbReference type="EMBL" id="JABCKI010000104">
    <property type="protein sequence ID" value="KAG5652706.1"/>
    <property type="molecule type" value="Genomic_DNA"/>
</dbReference>
<name>A0A9P7KHI4_9AGAR</name>
<dbReference type="Gene3D" id="3.40.50.1820">
    <property type="entry name" value="alpha/beta hydrolase"/>
    <property type="match status" value="1"/>
</dbReference>
<feature type="domain" description="AB hydrolase-1" evidence="1">
    <location>
        <begin position="42"/>
        <end position="229"/>
    </location>
</feature>
<dbReference type="AlphaFoldDB" id="A0A9P7KHI4"/>
<dbReference type="Pfam" id="PF12697">
    <property type="entry name" value="Abhydrolase_6"/>
    <property type="match status" value="1"/>
</dbReference>
<evidence type="ECO:0000259" key="1">
    <source>
        <dbReference type="Pfam" id="PF12697"/>
    </source>
</evidence>
<organism evidence="2 3">
    <name type="scientific">Sphagnurus paluster</name>
    <dbReference type="NCBI Taxonomy" id="117069"/>
    <lineage>
        <taxon>Eukaryota</taxon>
        <taxon>Fungi</taxon>
        <taxon>Dikarya</taxon>
        <taxon>Basidiomycota</taxon>
        <taxon>Agaricomycotina</taxon>
        <taxon>Agaricomycetes</taxon>
        <taxon>Agaricomycetidae</taxon>
        <taxon>Agaricales</taxon>
        <taxon>Tricholomatineae</taxon>
        <taxon>Lyophyllaceae</taxon>
        <taxon>Sphagnurus</taxon>
    </lineage>
</organism>
<sequence>MALQPTFFVFDSVRDGKGPTLKMTAKRYTSGKSSENSRGLTLILTHCIGSHKEQWEPAIERMFELQRSKPPHQRIREAWSFDWQNHGDAAVLNREALLKRPQGVSVYEWATALAEFLQSPQMRGHRIVGMGHSAGAGAVMLAAKDFPPTNLPYAAIVLIEAAMVTRAVFNSQLEDRMEQMNFAVNATLTRRDTWESRETAAAWLAKRYPWSEWDPRVVRLLAVRSSTSVSQDRADSDRLIAARLTAD</sequence>
<dbReference type="InterPro" id="IPR029058">
    <property type="entry name" value="AB_hydrolase_fold"/>
</dbReference>
<reference evidence="2" key="1">
    <citation type="submission" date="2021-02" db="EMBL/GenBank/DDBJ databases">
        <authorList>
            <person name="Nieuwenhuis M."/>
            <person name="Van De Peppel L.J.J."/>
        </authorList>
    </citation>
    <scope>NUCLEOTIDE SEQUENCE</scope>
    <source>
        <strain evidence="2">D49</strain>
    </source>
</reference>
<dbReference type="Proteomes" id="UP000717328">
    <property type="component" value="Unassembled WGS sequence"/>
</dbReference>
<proteinExistence type="predicted"/>
<evidence type="ECO:0000313" key="3">
    <source>
        <dbReference type="Proteomes" id="UP000717328"/>
    </source>
</evidence>
<reference evidence="2" key="2">
    <citation type="submission" date="2021-10" db="EMBL/GenBank/DDBJ databases">
        <title>Phylogenomics reveals ancestral predisposition of the termite-cultivated fungus Termitomyces towards a domesticated lifestyle.</title>
        <authorList>
            <person name="Auxier B."/>
            <person name="Grum-Grzhimaylo A."/>
            <person name="Cardenas M.E."/>
            <person name="Lodge J.D."/>
            <person name="Laessoe T."/>
            <person name="Pedersen O."/>
            <person name="Smith M.E."/>
            <person name="Kuyper T.W."/>
            <person name="Franco-Molano E.A."/>
            <person name="Baroni T.J."/>
            <person name="Aanen D.K."/>
        </authorList>
    </citation>
    <scope>NUCLEOTIDE SEQUENCE</scope>
    <source>
        <strain evidence="2">D49</strain>
    </source>
</reference>
<gene>
    <name evidence="2" type="ORF">H0H81_004019</name>
</gene>
<dbReference type="SUPFAM" id="SSF53474">
    <property type="entry name" value="alpha/beta-Hydrolases"/>
    <property type="match status" value="1"/>
</dbReference>
<accession>A0A9P7KHI4</accession>
<keyword evidence="3" id="KW-1185">Reference proteome</keyword>
<evidence type="ECO:0000313" key="2">
    <source>
        <dbReference type="EMBL" id="KAG5652706.1"/>
    </source>
</evidence>
<comment type="caution">
    <text evidence="2">The sequence shown here is derived from an EMBL/GenBank/DDBJ whole genome shotgun (WGS) entry which is preliminary data.</text>
</comment>